<evidence type="ECO:0000313" key="1">
    <source>
        <dbReference type="EMBL" id="OWA50954.1"/>
    </source>
</evidence>
<protein>
    <submittedName>
        <fullName evidence="1">Uncharacterized protein</fullName>
    </submittedName>
</protein>
<keyword evidence="2" id="KW-1185">Reference proteome</keyword>
<organism evidence="1 2">
    <name type="scientific">Hypsibius exemplaris</name>
    <name type="common">Freshwater tardigrade</name>
    <dbReference type="NCBI Taxonomy" id="2072580"/>
    <lineage>
        <taxon>Eukaryota</taxon>
        <taxon>Metazoa</taxon>
        <taxon>Ecdysozoa</taxon>
        <taxon>Tardigrada</taxon>
        <taxon>Eutardigrada</taxon>
        <taxon>Parachela</taxon>
        <taxon>Hypsibioidea</taxon>
        <taxon>Hypsibiidae</taxon>
        <taxon>Hypsibius</taxon>
    </lineage>
</organism>
<accession>A0A9X6NCV3</accession>
<comment type="caution">
    <text evidence="1">The sequence shown here is derived from an EMBL/GenBank/DDBJ whole genome shotgun (WGS) entry which is preliminary data.</text>
</comment>
<dbReference type="Proteomes" id="UP000192578">
    <property type="component" value="Unassembled WGS sequence"/>
</dbReference>
<sequence length="138" mass="15197">MKDRIQEYKHNRGFTLPYGTKSGDQQPPESAFSRNTSLLFKKVEHVLATLGELQINVTSLQRMHVVYDNMSRSPSGSTIHEHDMSIATLALSSSGCAISAVAERGQHELVMERIEKCCSKAVKQLQGTPLGDHSAVSK</sequence>
<evidence type="ECO:0000313" key="2">
    <source>
        <dbReference type="Proteomes" id="UP000192578"/>
    </source>
</evidence>
<dbReference type="EMBL" id="MTYJ01000209">
    <property type="protein sequence ID" value="OWA50954.1"/>
    <property type="molecule type" value="Genomic_DNA"/>
</dbReference>
<proteinExistence type="predicted"/>
<gene>
    <name evidence="1" type="ORF">BV898_15455</name>
</gene>
<name>A0A9X6NCV3_HYPEX</name>
<reference evidence="2" key="1">
    <citation type="submission" date="2017-01" db="EMBL/GenBank/DDBJ databases">
        <title>Comparative genomics of anhydrobiosis in the tardigrade Hypsibius dujardini.</title>
        <authorList>
            <person name="Yoshida Y."/>
            <person name="Koutsovoulos G."/>
            <person name="Laetsch D."/>
            <person name="Stevens L."/>
            <person name="Kumar S."/>
            <person name="Horikawa D."/>
            <person name="Ishino K."/>
            <person name="Komine S."/>
            <person name="Tomita M."/>
            <person name="Blaxter M."/>
            <person name="Arakawa K."/>
        </authorList>
    </citation>
    <scope>NUCLEOTIDE SEQUENCE [LARGE SCALE GENOMIC DNA]</scope>
    <source>
        <strain evidence="2">Z151</strain>
    </source>
</reference>
<dbReference type="AlphaFoldDB" id="A0A9X6NCV3"/>